<comment type="caution">
    <text evidence="1">The sequence shown here is derived from an EMBL/GenBank/DDBJ whole genome shotgun (WGS) entry which is preliminary data.</text>
</comment>
<dbReference type="GeneID" id="81125262"/>
<evidence type="ECO:0008006" key="3">
    <source>
        <dbReference type="Google" id="ProtNLM"/>
    </source>
</evidence>
<reference evidence="1 2" key="1">
    <citation type="journal article" date="2019" name="Int. J. Syst. Evol. Microbiol.">
        <title>The Global Catalogue of Microorganisms (GCM) 10K type strain sequencing project: providing services to taxonomists for standard genome sequencing and annotation.</title>
        <authorList>
            <consortium name="The Broad Institute Genomics Platform"/>
            <consortium name="The Broad Institute Genome Sequencing Center for Infectious Disease"/>
            <person name="Wu L."/>
            <person name="Ma J."/>
        </authorList>
    </citation>
    <scope>NUCLEOTIDE SEQUENCE [LARGE SCALE GENOMIC DNA]</scope>
    <source>
        <strain evidence="1 2">DT31</strain>
    </source>
</reference>
<sequence length="71" mass="7662">MGAAQDGEDTRNVSAHVSAEFADEFDRALKRAQIDGIVPLDMSRAEAIRRLMRAAIEDPSLMASVEGDDDG</sequence>
<dbReference type="RefSeq" id="WP_284030429.1">
    <property type="nucleotide sequence ID" value="NZ_CP126154.1"/>
</dbReference>
<evidence type="ECO:0000313" key="1">
    <source>
        <dbReference type="EMBL" id="MFC7069510.1"/>
    </source>
</evidence>
<dbReference type="AlphaFoldDB" id="A0ABD5WAQ7"/>
<keyword evidence="2" id="KW-1185">Reference proteome</keyword>
<protein>
    <recommendedName>
        <fullName evidence="3">Ribbon-helix-helix protein, copG family</fullName>
    </recommendedName>
</protein>
<proteinExistence type="predicted"/>
<organism evidence="1 2">
    <name type="scientific">Halobaculum lipolyticum</name>
    <dbReference type="NCBI Taxonomy" id="3032001"/>
    <lineage>
        <taxon>Archaea</taxon>
        <taxon>Methanobacteriati</taxon>
        <taxon>Methanobacteriota</taxon>
        <taxon>Stenosarchaea group</taxon>
        <taxon>Halobacteria</taxon>
        <taxon>Halobacteriales</taxon>
        <taxon>Haloferacaceae</taxon>
        <taxon>Halobaculum</taxon>
    </lineage>
</organism>
<dbReference type="EMBL" id="JBHTAH010000005">
    <property type="protein sequence ID" value="MFC7069510.1"/>
    <property type="molecule type" value="Genomic_DNA"/>
</dbReference>
<evidence type="ECO:0000313" key="2">
    <source>
        <dbReference type="Proteomes" id="UP001596461"/>
    </source>
</evidence>
<gene>
    <name evidence="1" type="ORF">ACFQL9_07650</name>
</gene>
<accession>A0ABD5WAQ7</accession>
<name>A0ABD5WAQ7_9EURY</name>
<dbReference type="Proteomes" id="UP001596461">
    <property type="component" value="Unassembled WGS sequence"/>
</dbReference>